<name>A0A6G1HEM8_9PEZI</name>
<sequence length="343" mass="37665">MKLVPLFAAAAAASVIRRDNSTLPGANPGPRMESMEKIDGAERVSIPHGPYKLEAGGMFSKMIYDAKKPCSDCYITGMQATIKYANGTEANVDTGAWLHHIDVFGAQGILWASGNERPHLRLNTKYKYGIDMPPTGFFAVNVDLMSNAKDDKDLTLFIDYEFIPKSKAVGYKPSLMSWNDVGQPMGKEGKYSFSSMPLTSPVDGQLLYAIGHMHDGGTDVKLFINDVEVCKSIMTYNSRPGYNVTASAHDDMEGMEGMEGMDGMDMEEEGEAGHSHGGKLAKRDGEGEWHISDPGWCENFGEIKKGDKMRIEAAYDADKYGLMTHNGEAERLMGIMRVYIGPK</sequence>
<reference evidence="2" key="1">
    <citation type="journal article" date="2020" name="Stud. Mycol.">
        <title>101 Dothideomycetes genomes: a test case for predicting lifestyles and emergence of pathogens.</title>
        <authorList>
            <person name="Haridas S."/>
            <person name="Albert R."/>
            <person name="Binder M."/>
            <person name="Bloem J."/>
            <person name="Labutti K."/>
            <person name="Salamov A."/>
            <person name="Andreopoulos B."/>
            <person name="Baker S."/>
            <person name="Barry K."/>
            <person name="Bills G."/>
            <person name="Bluhm B."/>
            <person name="Cannon C."/>
            <person name="Castanera R."/>
            <person name="Culley D."/>
            <person name="Daum C."/>
            <person name="Ezra D."/>
            <person name="Gonzalez J."/>
            <person name="Henrissat B."/>
            <person name="Kuo A."/>
            <person name="Liang C."/>
            <person name="Lipzen A."/>
            <person name="Lutzoni F."/>
            <person name="Magnuson J."/>
            <person name="Mondo S."/>
            <person name="Nolan M."/>
            <person name="Ohm R."/>
            <person name="Pangilinan J."/>
            <person name="Park H.-J."/>
            <person name="Ramirez L."/>
            <person name="Alfaro M."/>
            <person name="Sun H."/>
            <person name="Tritt A."/>
            <person name="Yoshinaga Y."/>
            <person name="Zwiers L.-H."/>
            <person name="Turgeon B."/>
            <person name="Goodwin S."/>
            <person name="Spatafora J."/>
            <person name="Crous P."/>
            <person name="Grigoriev I."/>
        </authorList>
    </citation>
    <scope>NUCLEOTIDE SEQUENCE</scope>
    <source>
        <strain evidence="2">CBS 113979</strain>
    </source>
</reference>
<keyword evidence="3" id="KW-1185">Reference proteome</keyword>
<dbReference type="Proteomes" id="UP000800041">
    <property type="component" value="Unassembled WGS sequence"/>
</dbReference>
<dbReference type="AlphaFoldDB" id="A0A6G1HEM8"/>
<gene>
    <name evidence="2" type="ORF">K402DRAFT_400397</name>
</gene>
<accession>A0A6G1HEM8</accession>
<feature type="region of interest" description="Disordered" evidence="1">
    <location>
        <begin position="266"/>
        <end position="287"/>
    </location>
</feature>
<dbReference type="EMBL" id="ML977139">
    <property type="protein sequence ID" value="KAF1991696.1"/>
    <property type="molecule type" value="Genomic_DNA"/>
</dbReference>
<evidence type="ECO:0000256" key="1">
    <source>
        <dbReference type="SAM" id="MobiDB-lite"/>
    </source>
</evidence>
<proteinExistence type="predicted"/>
<evidence type="ECO:0000313" key="2">
    <source>
        <dbReference type="EMBL" id="KAF1991696.1"/>
    </source>
</evidence>
<protein>
    <submittedName>
        <fullName evidence="2">Uncharacterized protein</fullName>
    </submittedName>
</protein>
<dbReference type="OrthoDB" id="3910689at2759"/>
<organism evidence="2 3">
    <name type="scientific">Aulographum hederae CBS 113979</name>
    <dbReference type="NCBI Taxonomy" id="1176131"/>
    <lineage>
        <taxon>Eukaryota</taxon>
        <taxon>Fungi</taxon>
        <taxon>Dikarya</taxon>
        <taxon>Ascomycota</taxon>
        <taxon>Pezizomycotina</taxon>
        <taxon>Dothideomycetes</taxon>
        <taxon>Pleosporomycetidae</taxon>
        <taxon>Aulographales</taxon>
        <taxon>Aulographaceae</taxon>
    </lineage>
</organism>
<evidence type="ECO:0000313" key="3">
    <source>
        <dbReference type="Proteomes" id="UP000800041"/>
    </source>
</evidence>